<evidence type="ECO:0000259" key="7">
    <source>
        <dbReference type="Pfam" id="PF01171"/>
    </source>
</evidence>
<protein>
    <recommendedName>
        <fullName evidence="6">tRNA(Ile)-lysidine synthase</fullName>
        <ecNumber evidence="6">6.3.4.19</ecNumber>
    </recommendedName>
    <alternativeName>
        <fullName evidence="6">tRNA(Ile)-2-lysyl-cytidine synthase</fullName>
    </alternativeName>
    <alternativeName>
        <fullName evidence="6">tRNA(Ile)-lysidine synthetase</fullName>
    </alternativeName>
</protein>
<comment type="function">
    <text evidence="6">Ligates lysine onto the cytidine present at position 34 of the AUA codon-specific tRNA(Ile) that contains the anticodon CAU, in an ATP-dependent manner. Cytidine is converted to lysidine, thus changing the amino acid specificity of the tRNA from methionine to isoleucine.</text>
</comment>
<dbReference type="EC" id="6.3.4.19" evidence="6"/>
<dbReference type="NCBIfam" id="TIGR02432">
    <property type="entry name" value="lysidine_TilS_N"/>
    <property type="match status" value="1"/>
</dbReference>
<keyword evidence="4 6" id="KW-0067">ATP-binding</keyword>
<dbReference type="HAMAP" id="MF_01161">
    <property type="entry name" value="tRNA_Ile_lys_synt"/>
    <property type="match status" value="1"/>
</dbReference>
<dbReference type="Proteomes" id="UP000325291">
    <property type="component" value="Unassembled WGS sequence"/>
</dbReference>
<keyword evidence="2 6" id="KW-0819">tRNA processing</keyword>
<evidence type="ECO:0000256" key="5">
    <source>
        <dbReference type="ARBA" id="ARBA00048539"/>
    </source>
</evidence>
<dbReference type="GO" id="GO:0005524">
    <property type="term" value="F:ATP binding"/>
    <property type="evidence" value="ECO:0007669"/>
    <property type="project" value="UniProtKB-UniRule"/>
</dbReference>
<name>A0A5A9ZBU4_9RHOB</name>
<comment type="subcellular location">
    <subcellularLocation>
        <location evidence="6">Cytoplasm</location>
    </subcellularLocation>
</comment>
<evidence type="ECO:0000256" key="6">
    <source>
        <dbReference type="HAMAP-Rule" id="MF_01161"/>
    </source>
</evidence>
<keyword evidence="9" id="KW-1185">Reference proteome</keyword>
<keyword evidence="3 6" id="KW-0547">Nucleotide-binding</keyword>
<organism evidence="8 9">
    <name type="scientific">Aquicoccus porphyridii</name>
    <dbReference type="NCBI Taxonomy" id="1852029"/>
    <lineage>
        <taxon>Bacteria</taxon>
        <taxon>Pseudomonadati</taxon>
        <taxon>Pseudomonadota</taxon>
        <taxon>Alphaproteobacteria</taxon>
        <taxon>Rhodobacterales</taxon>
        <taxon>Paracoccaceae</taxon>
        <taxon>Aquicoccus</taxon>
    </lineage>
</organism>
<comment type="caution">
    <text evidence="8">The sequence shown here is derived from an EMBL/GenBank/DDBJ whole genome shotgun (WGS) entry which is preliminary data.</text>
</comment>
<dbReference type="Pfam" id="PF01171">
    <property type="entry name" value="ATP_bind_3"/>
    <property type="match status" value="1"/>
</dbReference>
<dbReference type="GO" id="GO:0032267">
    <property type="term" value="F:tRNA(Ile)-lysidine synthase activity"/>
    <property type="evidence" value="ECO:0007669"/>
    <property type="project" value="UniProtKB-EC"/>
</dbReference>
<dbReference type="InterPro" id="IPR011063">
    <property type="entry name" value="TilS/TtcA_N"/>
</dbReference>
<gene>
    <name evidence="6 8" type="primary">tilS</name>
    <name evidence="8" type="ORF">FLO80_11640</name>
</gene>
<reference evidence="8 9" key="1">
    <citation type="submission" date="2019-07" db="EMBL/GenBank/DDBJ databases">
        <title>Aquicoccus porphyridii gen. nov., sp. nov., isolated from a small marine red alga, Porphyridium marinum.</title>
        <authorList>
            <person name="Liu L."/>
        </authorList>
    </citation>
    <scope>NUCLEOTIDE SEQUENCE [LARGE SCALE GENOMIC DNA]</scope>
    <source>
        <strain evidence="8 9">L1 8-17</strain>
    </source>
</reference>
<keyword evidence="1 6" id="KW-0436">Ligase</keyword>
<accession>A0A5A9ZBU4</accession>
<dbReference type="InterPro" id="IPR012795">
    <property type="entry name" value="tRNA_Ile_lys_synt_N"/>
</dbReference>
<dbReference type="Gene3D" id="3.40.50.620">
    <property type="entry name" value="HUPs"/>
    <property type="match status" value="1"/>
</dbReference>
<evidence type="ECO:0000256" key="1">
    <source>
        <dbReference type="ARBA" id="ARBA00022598"/>
    </source>
</evidence>
<feature type="domain" description="tRNA(Ile)-lysidine/2-thiocytidine synthase N-terminal" evidence="7">
    <location>
        <begin position="27"/>
        <end position="205"/>
    </location>
</feature>
<dbReference type="SUPFAM" id="SSF52402">
    <property type="entry name" value="Adenine nucleotide alpha hydrolases-like"/>
    <property type="match status" value="1"/>
</dbReference>
<proteinExistence type="inferred from homology"/>
<dbReference type="InterPro" id="IPR012094">
    <property type="entry name" value="tRNA_Ile_lys_synt"/>
</dbReference>
<sequence>MPVSEAADAALVDAVARTFTATPFDHVGVAVSGGGDSVALLLLMQDWAARSGARLSAVTFDHGLRAEAPQEAAMVARLCRERGIAHDILTWAGWNGQGNLQASARMARYREIAQWARQRGVEAVGLGHTCDDQAETFVMRLARKAGSDGLRRMASRFERYGMEWVRPLLGVERSMLRRYLERQGVGWVEDPSNADDGFERVRVRKALEVLAPLGIDAQVLGAVAENLASENSLLRQTVQQALHGKVVERCGALSLSHDDFQALHSEVRRRFLNAALQWISGAQYSPRSTAQGGFEAVLLGRGTQTLGGVIGWVAQDRVWLAREYQAVMDLHGSPFDGRWQIEGPLDGMDIRALGAEGLQQCPDWRDLGLPRRVLLSLPAVWDAGRLVWSPVSTAETRHKAVRIGPSFENWLCRD</sequence>
<dbReference type="AlphaFoldDB" id="A0A5A9ZBU4"/>
<dbReference type="CDD" id="cd01992">
    <property type="entry name" value="TilS_N"/>
    <property type="match status" value="1"/>
</dbReference>
<keyword evidence="6" id="KW-0963">Cytoplasm</keyword>
<dbReference type="PANTHER" id="PTHR43033:SF1">
    <property type="entry name" value="TRNA(ILE)-LYSIDINE SYNTHASE-RELATED"/>
    <property type="match status" value="1"/>
</dbReference>
<evidence type="ECO:0000313" key="8">
    <source>
        <dbReference type="EMBL" id="KAA0914657.1"/>
    </source>
</evidence>
<evidence type="ECO:0000256" key="3">
    <source>
        <dbReference type="ARBA" id="ARBA00022741"/>
    </source>
</evidence>
<evidence type="ECO:0000256" key="4">
    <source>
        <dbReference type="ARBA" id="ARBA00022840"/>
    </source>
</evidence>
<feature type="binding site" evidence="6">
    <location>
        <begin position="32"/>
        <end position="37"/>
    </location>
    <ligand>
        <name>ATP</name>
        <dbReference type="ChEBI" id="CHEBI:30616"/>
    </ligand>
</feature>
<comment type="catalytic activity">
    <reaction evidence="5 6">
        <text>cytidine(34) in tRNA(Ile2) + L-lysine + ATP = lysidine(34) in tRNA(Ile2) + AMP + diphosphate + H(+)</text>
        <dbReference type="Rhea" id="RHEA:43744"/>
        <dbReference type="Rhea" id="RHEA-COMP:10625"/>
        <dbReference type="Rhea" id="RHEA-COMP:10670"/>
        <dbReference type="ChEBI" id="CHEBI:15378"/>
        <dbReference type="ChEBI" id="CHEBI:30616"/>
        <dbReference type="ChEBI" id="CHEBI:32551"/>
        <dbReference type="ChEBI" id="CHEBI:33019"/>
        <dbReference type="ChEBI" id="CHEBI:82748"/>
        <dbReference type="ChEBI" id="CHEBI:83665"/>
        <dbReference type="ChEBI" id="CHEBI:456215"/>
        <dbReference type="EC" id="6.3.4.19"/>
    </reaction>
</comment>
<evidence type="ECO:0000256" key="2">
    <source>
        <dbReference type="ARBA" id="ARBA00022694"/>
    </source>
</evidence>
<dbReference type="PANTHER" id="PTHR43033">
    <property type="entry name" value="TRNA(ILE)-LYSIDINE SYNTHASE-RELATED"/>
    <property type="match status" value="1"/>
</dbReference>
<dbReference type="EMBL" id="VINQ01000008">
    <property type="protein sequence ID" value="KAA0914657.1"/>
    <property type="molecule type" value="Genomic_DNA"/>
</dbReference>
<dbReference type="InterPro" id="IPR014729">
    <property type="entry name" value="Rossmann-like_a/b/a_fold"/>
</dbReference>
<dbReference type="GO" id="GO:0006400">
    <property type="term" value="P:tRNA modification"/>
    <property type="evidence" value="ECO:0007669"/>
    <property type="project" value="UniProtKB-UniRule"/>
</dbReference>
<dbReference type="GO" id="GO:0005737">
    <property type="term" value="C:cytoplasm"/>
    <property type="evidence" value="ECO:0007669"/>
    <property type="project" value="UniProtKB-SubCell"/>
</dbReference>
<comment type="domain">
    <text evidence="6">The N-terminal region contains the highly conserved SGGXDS motif, predicted to be a P-loop motif involved in ATP binding.</text>
</comment>
<evidence type="ECO:0000313" key="9">
    <source>
        <dbReference type="Proteomes" id="UP000325291"/>
    </source>
</evidence>
<comment type="similarity">
    <text evidence="6">Belongs to the tRNA(Ile)-lysidine synthase family.</text>
</comment>